<evidence type="ECO:0000256" key="6">
    <source>
        <dbReference type="ARBA" id="ARBA00031562"/>
    </source>
</evidence>
<dbReference type="PANTHER" id="PTHR11993">
    <property type="entry name" value="NADH-UBIQUINONE OXIDOREDUCTASE 49 KDA SUBUNIT"/>
    <property type="match status" value="1"/>
</dbReference>
<dbReference type="GO" id="GO:0005739">
    <property type="term" value="C:mitochondrion"/>
    <property type="evidence" value="ECO:0007669"/>
    <property type="project" value="GOC"/>
</dbReference>
<evidence type="ECO:0000256" key="5">
    <source>
        <dbReference type="ARBA" id="ARBA00030505"/>
    </source>
</evidence>
<dbReference type="Proteomes" id="UP000504629">
    <property type="component" value="Unplaced"/>
</dbReference>
<dbReference type="InterPro" id="IPR022885">
    <property type="entry name" value="NDH1_su_D/H"/>
</dbReference>
<reference evidence="10" key="1">
    <citation type="submission" date="2025-08" db="UniProtKB">
        <authorList>
            <consortium name="RefSeq"/>
        </authorList>
    </citation>
    <scope>IDENTIFICATION</scope>
    <source>
        <tissue evidence="10">Silk gland</tissue>
    </source>
</reference>
<dbReference type="InterPro" id="IPR014029">
    <property type="entry name" value="NADH_UbQ_OxRdtase_49kDa_CS"/>
</dbReference>
<dbReference type="NCBIfam" id="TIGR01962">
    <property type="entry name" value="NuoD"/>
    <property type="match status" value="1"/>
</dbReference>
<proteinExistence type="inferred from homology"/>
<evidence type="ECO:0000256" key="3">
    <source>
        <dbReference type="ARBA" id="ARBA00022967"/>
    </source>
</evidence>
<evidence type="ECO:0000313" key="10">
    <source>
        <dbReference type="RefSeq" id="XP_028037397.1"/>
    </source>
</evidence>
<evidence type="ECO:0000256" key="7">
    <source>
        <dbReference type="RuleBase" id="RU003685"/>
    </source>
</evidence>
<evidence type="ECO:0000256" key="1">
    <source>
        <dbReference type="ARBA" id="ARBA00005769"/>
    </source>
</evidence>
<feature type="domain" description="NADH-quinone oxidoreductase subunit D" evidence="8">
    <location>
        <begin position="188"/>
        <end position="458"/>
    </location>
</feature>
<gene>
    <name evidence="10" type="primary">LOC114248382</name>
</gene>
<dbReference type="AlphaFoldDB" id="A0A6J2K8W1"/>
<protein>
    <recommendedName>
        <fullName evidence="5">Complex I-49kD</fullName>
    </recommendedName>
    <alternativeName>
        <fullName evidence="6">NADH-ubiquinone oxidoreductase 49 kDa subunit</fullName>
    </alternativeName>
</protein>
<dbReference type="PANTHER" id="PTHR11993:SF10">
    <property type="entry name" value="NADH DEHYDROGENASE [UBIQUINONE] IRON-SULFUR PROTEIN 2, MITOCHONDRIAL"/>
    <property type="match status" value="1"/>
</dbReference>
<accession>A0A6J2K8W1</accession>
<dbReference type="GO" id="GO:0051287">
    <property type="term" value="F:NAD binding"/>
    <property type="evidence" value="ECO:0007669"/>
    <property type="project" value="InterPro"/>
</dbReference>
<name>A0A6J2K8W1_BOMMA</name>
<dbReference type="InterPro" id="IPR029014">
    <property type="entry name" value="NiFe-Hase_large"/>
</dbReference>
<comment type="similarity">
    <text evidence="1 7">Belongs to the complex I 49 kDa subunit family.</text>
</comment>
<keyword evidence="3 7" id="KW-1278">Translocase</keyword>
<dbReference type="OrthoDB" id="1009at2759"/>
<dbReference type="HAMAP" id="MF_01358">
    <property type="entry name" value="NDH1_NuoD"/>
    <property type="match status" value="1"/>
</dbReference>
<keyword evidence="4 7" id="KW-0520">NAD</keyword>
<dbReference type="GO" id="GO:0016651">
    <property type="term" value="F:oxidoreductase activity, acting on NAD(P)H"/>
    <property type="evidence" value="ECO:0007669"/>
    <property type="project" value="InterPro"/>
</dbReference>
<evidence type="ECO:0000259" key="8">
    <source>
        <dbReference type="Pfam" id="PF00346"/>
    </source>
</evidence>
<dbReference type="KEGG" id="bman:114248382"/>
<dbReference type="NCBIfam" id="NF004739">
    <property type="entry name" value="PRK06075.1"/>
    <property type="match status" value="1"/>
</dbReference>
<dbReference type="Gene3D" id="1.10.645.10">
    <property type="entry name" value="Cytochrome-c3 Hydrogenase, chain B"/>
    <property type="match status" value="1"/>
</dbReference>
<dbReference type="GeneID" id="114248382"/>
<sequence length="458" mass="52076">MLNLRFLTTCNSIFNFSRRNITFYAPLSAHRWYPDPEFVKQFNGPVMYPTPETNKFYKMIYNSKLRPLERKLQNMWINFGPQHPAAHGVLRLILELDGEMVVRADPHIGFLHRATEKLMESKHYNQNLPYMDRLDYVSTISNETCFALAVETLLNIEAPPRAKAIRVLCGELCRIANHMLNVSGTVLDAGGITPFFWMCEEREKIYELFERLCGARVHCAYVRPGGVSQDLPIGFLDDVYELCMKLGERFDETEDVATGNRLYYARTAGIGVLTAHEAMSLGCTGPMLRCTGVKWDLRVAHPYDDYDMYDFDVPVGTFGDSYDRHLLRLEEMRQSLRIINQVLDTIPPGEIKTDDSKICLPSRVEMKTSMESLIHHFKLCTEGYTVPPGATYTAIECPKGELGLYMVADGTSKPYRIFIRPSSYTHLMSLSLLGKGLMLADIAVLIATVDVVFGDIDR</sequence>
<dbReference type="GO" id="GO:0006120">
    <property type="term" value="P:mitochondrial electron transport, NADH to ubiquinone"/>
    <property type="evidence" value="ECO:0007669"/>
    <property type="project" value="TreeGrafter"/>
</dbReference>
<keyword evidence="9" id="KW-1185">Reference proteome</keyword>
<dbReference type="PROSITE" id="PS00535">
    <property type="entry name" value="COMPLEX1_49K"/>
    <property type="match status" value="1"/>
</dbReference>
<evidence type="ECO:0000256" key="4">
    <source>
        <dbReference type="ARBA" id="ARBA00023027"/>
    </source>
</evidence>
<dbReference type="RefSeq" id="XP_028037397.1">
    <property type="nucleotide sequence ID" value="XM_028181596.1"/>
</dbReference>
<dbReference type="SUPFAM" id="SSF56762">
    <property type="entry name" value="HydB/Nqo4-like"/>
    <property type="match status" value="1"/>
</dbReference>
<dbReference type="Pfam" id="PF00346">
    <property type="entry name" value="Complex1_49kDa"/>
    <property type="match status" value="1"/>
</dbReference>
<dbReference type="InterPro" id="IPR001135">
    <property type="entry name" value="NADH_Q_OxRdtase_suD"/>
</dbReference>
<organism evidence="9 10">
    <name type="scientific">Bombyx mandarina</name>
    <name type="common">Wild silk moth</name>
    <name type="synonym">Wild silkworm</name>
    <dbReference type="NCBI Taxonomy" id="7092"/>
    <lineage>
        <taxon>Eukaryota</taxon>
        <taxon>Metazoa</taxon>
        <taxon>Ecdysozoa</taxon>
        <taxon>Arthropoda</taxon>
        <taxon>Hexapoda</taxon>
        <taxon>Insecta</taxon>
        <taxon>Pterygota</taxon>
        <taxon>Neoptera</taxon>
        <taxon>Endopterygota</taxon>
        <taxon>Lepidoptera</taxon>
        <taxon>Glossata</taxon>
        <taxon>Ditrysia</taxon>
        <taxon>Bombycoidea</taxon>
        <taxon>Bombycidae</taxon>
        <taxon>Bombycinae</taxon>
        <taxon>Bombyx</taxon>
    </lineage>
</organism>
<dbReference type="GO" id="GO:0048038">
    <property type="term" value="F:quinone binding"/>
    <property type="evidence" value="ECO:0007669"/>
    <property type="project" value="InterPro"/>
</dbReference>
<keyword evidence="2 7" id="KW-0813">Transport</keyword>
<evidence type="ECO:0000313" key="9">
    <source>
        <dbReference type="Proteomes" id="UP000504629"/>
    </source>
</evidence>
<evidence type="ECO:0000256" key="2">
    <source>
        <dbReference type="ARBA" id="ARBA00022448"/>
    </source>
</evidence>